<evidence type="ECO:0000256" key="1">
    <source>
        <dbReference type="SAM" id="SignalP"/>
    </source>
</evidence>
<name>A0A2C9GVB4_9DIPT</name>
<accession>A0A2C9GVB4</accession>
<evidence type="ECO:0008006" key="4">
    <source>
        <dbReference type="Google" id="ProtNLM"/>
    </source>
</evidence>
<keyword evidence="1" id="KW-0732">Signal</keyword>
<feature type="chain" id="PRO_5012497010" description="Invertebrate defensins family profile domain-containing protein" evidence="1">
    <location>
        <begin position="24"/>
        <end position="66"/>
    </location>
</feature>
<dbReference type="EnsemblMetazoa" id="ADIR016042-RA">
    <property type="protein sequence ID" value="ADIR016042-PA"/>
    <property type="gene ID" value="ADIR016042"/>
</dbReference>
<dbReference type="Proteomes" id="UP000075884">
    <property type="component" value="Unassembled WGS sequence"/>
</dbReference>
<dbReference type="AlphaFoldDB" id="A0A2C9GVB4"/>
<protein>
    <recommendedName>
        <fullName evidence="4">Invertebrate defensins family profile domain-containing protein</fullName>
    </recommendedName>
</protein>
<sequence length="66" mass="7012">MNFSLPLLLLCALIGLFVNVAVAQSPCASSTKVRCNIHCRSFNKVASCFDGECACIERTTTTPSSA</sequence>
<evidence type="ECO:0000313" key="3">
    <source>
        <dbReference type="Proteomes" id="UP000075884"/>
    </source>
</evidence>
<keyword evidence="3" id="KW-1185">Reference proteome</keyword>
<evidence type="ECO:0000313" key="2">
    <source>
        <dbReference type="EnsemblMetazoa" id="ADIR016042-PA"/>
    </source>
</evidence>
<reference evidence="3" key="1">
    <citation type="submission" date="2013-03" db="EMBL/GenBank/DDBJ databases">
        <title>The Genome Sequence of Anopheles dirus WRAIR2.</title>
        <authorList>
            <consortium name="The Broad Institute Genomics Platform"/>
            <person name="Neafsey D.E."/>
            <person name="Walton C."/>
            <person name="Walker B."/>
            <person name="Young S.K."/>
            <person name="Zeng Q."/>
            <person name="Gargeya S."/>
            <person name="Fitzgerald M."/>
            <person name="Haas B."/>
            <person name="Abouelleil A."/>
            <person name="Allen A.W."/>
            <person name="Alvarado L."/>
            <person name="Arachchi H.M."/>
            <person name="Berlin A.M."/>
            <person name="Chapman S.B."/>
            <person name="Gainer-Dewar J."/>
            <person name="Goldberg J."/>
            <person name="Griggs A."/>
            <person name="Gujja S."/>
            <person name="Hansen M."/>
            <person name="Howarth C."/>
            <person name="Imamovic A."/>
            <person name="Ireland A."/>
            <person name="Larimer J."/>
            <person name="McCowan C."/>
            <person name="Murphy C."/>
            <person name="Pearson M."/>
            <person name="Poon T.W."/>
            <person name="Priest M."/>
            <person name="Roberts A."/>
            <person name="Saif S."/>
            <person name="Shea T."/>
            <person name="Sisk P."/>
            <person name="Sykes S."/>
            <person name="Wortman J."/>
            <person name="Nusbaum C."/>
            <person name="Birren B."/>
        </authorList>
    </citation>
    <scope>NUCLEOTIDE SEQUENCE [LARGE SCALE GENOMIC DNA]</scope>
    <source>
        <strain evidence="3">WRAIR2</strain>
    </source>
</reference>
<proteinExistence type="predicted"/>
<dbReference type="VEuPathDB" id="VectorBase:ADIR016042"/>
<feature type="signal peptide" evidence="1">
    <location>
        <begin position="1"/>
        <end position="23"/>
    </location>
</feature>
<reference evidence="2" key="2">
    <citation type="submission" date="2020-05" db="UniProtKB">
        <authorList>
            <consortium name="EnsemblMetazoa"/>
        </authorList>
    </citation>
    <scope>IDENTIFICATION</scope>
    <source>
        <strain evidence="2">WRAIR2</strain>
    </source>
</reference>
<organism evidence="2 3">
    <name type="scientific">Anopheles dirus</name>
    <dbReference type="NCBI Taxonomy" id="7168"/>
    <lineage>
        <taxon>Eukaryota</taxon>
        <taxon>Metazoa</taxon>
        <taxon>Ecdysozoa</taxon>
        <taxon>Arthropoda</taxon>
        <taxon>Hexapoda</taxon>
        <taxon>Insecta</taxon>
        <taxon>Pterygota</taxon>
        <taxon>Neoptera</taxon>
        <taxon>Endopterygota</taxon>
        <taxon>Diptera</taxon>
        <taxon>Nematocera</taxon>
        <taxon>Culicoidea</taxon>
        <taxon>Culicidae</taxon>
        <taxon>Anophelinae</taxon>
        <taxon>Anopheles</taxon>
    </lineage>
</organism>